<evidence type="ECO:0000313" key="1">
    <source>
        <dbReference type="EMBL" id="MBG8555100.1"/>
    </source>
</evidence>
<accession>A0ABS0L4N0</accession>
<gene>
    <name evidence="1" type="ORF">I5L79_16220</name>
</gene>
<dbReference type="Proteomes" id="UP000601099">
    <property type="component" value="Unassembled WGS sequence"/>
</dbReference>
<evidence type="ECO:0008006" key="3">
    <source>
        <dbReference type="Google" id="ProtNLM"/>
    </source>
</evidence>
<comment type="caution">
    <text evidence="1">The sequence shown here is derived from an EMBL/GenBank/DDBJ whole genome shotgun (WGS) entry which is preliminary data.</text>
</comment>
<name>A0ABS0L4N0_9BACT</name>
<dbReference type="EMBL" id="JADWYK010000010">
    <property type="protein sequence ID" value="MBG8555100.1"/>
    <property type="molecule type" value="Genomic_DNA"/>
</dbReference>
<dbReference type="InterPro" id="IPR054199">
    <property type="entry name" value="DUF6904"/>
</dbReference>
<sequence>MIAAKVTYRGTGIQLQGSPEELEMLYSTVHRLSFGVSTLQWDPLLQELMSFAYEVRKGFCGARLRIQRSPEPVIMGFRYYLPYIIVVSNVLRFAAGRVTTTRADQGQLQHLETILRQAILKHNPAADALAALVGQGLLVETRYVGVLTEKLTLVYVKSRPDKYRFGRLASDLQAYFNPASNQYKAVEQHVKAALDEQGGYISDLTYENYWPEKIIW</sequence>
<protein>
    <recommendedName>
        <fullName evidence="3">Transporter substrate-binding domain-containing protein</fullName>
    </recommendedName>
</protein>
<keyword evidence="2" id="KW-1185">Reference proteome</keyword>
<dbReference type="RefSeq" id="WP_196956117.1">
    <property type="nucleotide sequence ID" value="NZ_JADWYK010000010.1"/>
</dbReference>
<evidence type="ECO:0000313" key="2">
    <source>
        <dbReference type="Proteomes" id="UP000601099"/>
    </source>
</evidence>
<reference evidence="1 2" key="1">
    <citation type="submission" date="2020-11" db="EMBL/GenBank/DDBJ databases">
        <title>Hymenobacter sp.</title>
        <authorList>
            <person name="Kim M.K."/>
        </authorList>
    </citation>
    <scope>NUCLEOTIDE SEQUENCE [LARGE SCALE GENOMIC DNA]</scope>
    <source>
        <strain evidence="1 2">BT594</strain>
    </source>
</reference>
<organism evidence="1 2">
    <name type="scientific">Hymenobacter guriensis</name>
    <dbReference type="NCBI Taxonomy" id="2793065"/>
    <lineage>
        <taxon>Bacteria</taxon>
        <taxon>Pseudomonadati</taxon>
        <taxon>Bacteroidota</taxon>
        <taxon>Cytophagia</taxon>
        <taxon>Cytophagales</taxon>
        <taxon>Hymenobacteraceae</taxon>
        <taxon>Hymenobacter</taxon>
    </lineage>
</organism>
<proteinExistence type="predicted"/>
<dbReference type="Pfam" id="PF21845">
    <property type="entry name" value="DUF6904"/>
    <property type="match status" value="1"/>
</dbReference>